<keyword evidence="1" id="KW-0547">Nucleotide-binding</keyword>
<dbReference type="PANTHER" id="PTHR13748:SF62">
    <property type="entry name" value="COBW DOMAIN-CONTAINING PROTEIN"/>
    <property type="match status" value="1"/>
</dbReference>
<evidence type="ECO:0000256" key="6">
    <source>
        <dbReference type="ARBA" id="ARBA00049117"/>
    </source>
</evidence>
<evidence type="ECO:0000256" key="7">
    <source>
        <dbReference type="SAM" id="MobiDB-lite"/>
    </source>
</evidence>
<dbReference type="Gene3D" id="3.40.50.300">
    <property type="entry name" value="P-loop containing nucleotide triphosphate hydrolases"/>
    <property type="match status" value="1"/>
</dbReference>
<evidence type="ECO:0000313" key="10">
    <source>
        <dbReference type="EMBL" id="MDR6332660.1"/>
    </source>
</evidence>
<comment type="function">
    <text evidence="5">Zinc chaperone that directly transfers zinc cofactor to target proteins, thereby activating them. Zinc is transferred from the CXCC motif in the GTPase domain to the zinc binding site in target proteins in a process requiring GTP hydrolysis.</text>
</comment>
<evidence type="ECO:0000256" key="4">
    <source>
        <dbReference type="ARBA" id="ARBA00034320"/>
    </source>
</evidence>
<evidence type="ECO:0000259" key="8">
    <source>
        <dbReference type="SMART" id="SM00833"/>
    </source>
</evidence>
<accession>A0A9W6CIC0</accession>
<dbReference type="GO" id="GO:0016787">
    <property type="term" value="F:hydrolase activity"/>
    <property type="evidence" value="ECO:0007669"/>
    <property type="project" value="UniProtKB-KW"/>
</dbReference>
<evidence type="ECO:0000313" key="11">
    <source>
        <dbReference type="Proteomes" id="UP001144397"/>
    </source>
</evidence>
<name>A0A9W6CIC0_XANFL</name>
<dbReference type="RefSeq" id="WP_281805286.1">
    <property type="nucleotide sequence ID" value="NZ_BSDO01000001.1"/>
</dbReference>
<dbReference type="Pfam" id="PF07683">
    <property type="entry name" value="CobW_C"/>
    <property type="match status" value="1"/>
</dbReference>
<keyword evidence="3" id="KW-0143">Chaperone</keyword>
<proteinExistence type="inferred from homology"/>
<evidence type="ECO:0000256" key="1">
    <source>
        <dbReference type="ARBA" id="ARBA00022741"/>
    </source>
</evidence>
<reference evidence="10 12" key="2">
    <citation type="submission" date="2023-07" db="EMBL/GenBank/DDBJ databases">
        <title>Genomic Encyclopedia of Type Strains, Phase IV (KMG-IV): sequencing the most valuable type-strain genomes for metagenomic binning, comparative biology and taxonomic classification.</title>
        <authorList>
            <person name="Goeker M."/>
        </authorList>
    </citation>
    <scope>NUCLEOTIDE SEQUENCE [LARGE SCALE GENOMIC DNA]</scope>
    <source>
        <strain evidence="10 12">DSM 338</strain>
    </source>
</reference>
<sequence length="392" mass="41609">MPGSSDAFPTEGESAAEPVAPRRGPPDPIAVTVLTGFLGAGKTTLLNVLLADPALADTAVLINEFGEVGLDHLFVRPVEEGIVMLSSGCLCCTVRGDLVAALEDLLRGRDNDRLPPFSRVVIETTGLADPAPVIHTLMTHPYLGLRYRLDGIVCVVDAVNGDATLDAHDEAVKQAAVADRIVLTKSDLVVDAEGRTALDALKARLHRLAPAAKLVDAAAGEATADALLGAGLFDAKTRIPDVARWLAAEDVAAAQAEVDPSGLDPNRHDSRIRAFTLATDAAIPASTLDLFLELLRGTHGAKLLRMKGIVKLSEEPDTPMVIHAVQHVMHPPARLAGWPDDDHRSRLVMIVRDLDPKVIARLFNAFLGIPQVDMPDRAALTDNPLAPPGMAR</sequence>
<dbReference type="InterPro" id="IPR003495">
    <property type="entry name" value="CobW/HypB/UreG_nucleotide-bd"/>
</dbReference>
<dbReference type="InterPro" id="IPR036627">
    <property type="entry name" value="CobW-likC_sf"/>
</dbReference>
<dbReference type="SUPFAM" id="SSF52540">
    <property type="entry name" value="P-loop containing nucleoside triphosphate hydrolases"/>
    <property type="match status" value="1"/>
</dbReference>
<evidence type="ECO:0000256" key="3">
    <source>
        <dbReference type="ARBA" id="ARBA00023186"/>
    </source>
</evidence>
<keyword evidence="2" id="KW-0378">Hydrolase</keyword>
<dbReference type="InterPro" id="IPR027417">
    <property type="entry name" value="P-loop_NTPase"/>
</dbReference>
<evidence type="ECO:0000256" key="5">
    <source>
        <dbReference type="ARBA" id="ARBA00045658"/>
    </source>
</evidence>
<keyword evidence="9" id="KW-0067">ATP-binding</keyword>
<dbReference type="Proteomes" id="UP001144397">
    <property type="component" value="Unassembled WGS sequence"/>
</dbReference>
<dbReference type="CDD" id="cd03112">
    <property type="entry name" value="CobW-like"/>
    <property type="match status" value="1"/>
</dbReference>
<dbReference type="InterPro" id="IPR051316">
    <property type="entry name" value="Zinc-reg_GTPase_activator"/>
</dbReference>
<dbReference type="InterPro" id="IPR011629">
    <property type="entry name" value="CobW-like_C"/>
</dbReference>
<evidence type="ECO:0000256" key="2">
    <source>
        <dbReference type="ARBA" id="ARBA00022801"/>
    </source>
</evidence>
<dbReference type="GO" id="GO:0005524">
    <property type="term" value="F:ATP binding"/>
    <property type="evidence" value="ECO:0007669"/>
    <property type="project" value="UniProtKB-KW"/>
</dbReference>
<evidence type="ECO:0000313" key="9">
    <source>
        <dbReference type="EMBL" id="GLI20935.1"/>
    </source>
</evidence>
<comment type="similarity">
    <text evidence="4">Belongs to the SIMIBI class G3E GTPase family. ZNG1 subfamily.</text>
</comment>
<dbReference type="SUPFAM" id="SSF90002">
    <property type="entry name" value="Hypothetical protein YjiA, C-terminal domain"/>
    <property type="match status" value="1"/>
</dbReference>
<dbReference type="Pfam" id="PF02492">
    <property type="entry name" value="cobW"/>
    <property type="match status" value="1"/>
</dbReference>
<dbReference type="Proteomes" id="UP001245370">
    <property type="component" value="Unassembled WGS sequence"/>
</dbReference>
<protein>
    <submittedName>
        <fullName evidence="9">ATP-binding protein</fullName>
    </submittedName>
    <submittedName>
        <fullName evidence="10">G3E family GTPase</fullName>
    </submittedName>
</protein>
<dbReference type="AlphaFoldDB" id="A0A9W6CIC0"/>
<organism evidence="9 11">
    <name type="scientific">Xanthobacter flavus</name>
    <dbReference type="NCBI Taxonomy" id="281"/>
    <lineage>
        <taxon>Bacteria</taxon>
        <taxon>Pseudomonadati</taxon>
        <taxon>Pseudomonadota</taxon>
        <taxon>Alphaproteobacteria</taxon>
        <taxon>Hyphomicrobiales</taxon>
        <taxon>Xanthobacteraceae</taxon>
        <taxon>Xanthobacter</taxon>
    </lineage>
</organism>
<comment type="catalytic activity">
    <reaction evidence="6">
        <text>GTP + H2O = GDP + phosphate + H(+)</text>
        <dbReference type="Rhea" id="RHEA:19669"/>
        <dbReference type="ChEBI" id="CHEBI:15377"/>
        <dbReference type="ChEBI" id="CHEBI:15378"/>
        <dbReference type="ChEBI" id="CHEBI:37565"/>
        <dbReference type="ChEBI" id="CHEBI:43474"/>
        <dbReference type="ChEBI" id="CHEBI:58189"/>
    </reaction>
    <physiologicalReaction direction="left-to-right" evidence="6">
        <dbReference type="Rhea" id="RHEA:19670"/>
    </physiologicalReaction>
</comment>
<dbReference type="GO" id="GO:0005737">
    <property type="term" value="C:cytoplasm"/>
    <property type="evidence" value="ECO:0007669"/>
    <property type="project" value="TreeGrafter"/>
</dbReference>
<dbReference type="EMBL" id="JAVDPY010000002">
    <property type="protein sequence ID" value="MDR6332660.1"/>
    <property type="molecule type" value="Genomic_DNA"/>
</dbReference>
<feature type="region of interest" description="Disordered" evidence="7">
    <location>
        <begin position="1"/>
        <end position="25"/>
    </location>
</feature>
<comment type="caution">
    <text evidence="9">The sequence shown here is derived from an EMBL/GenBank/DDBJ whole genome shotgun (WGS) entry which is preliminary data.</text>
</comment>
<reference evidence="9" key="1">
    <citation type="submission" date="2022-12" db="EMBL/GenBank/DDBJ databases">
        <title>Reference genome sequencing for broad-spectrum identification of bacterial and archaeal isolates by mass spectrometry.</title>
        <authorList>
            <person name="Sekiguchi Y."/>
            <person name="Tourlousse D.M."/>
        </authorList>
    </citation>
    <scope>NUCLEOTIDE SEQUENCE</scope>
    <source>
        <strain evidence="9">301</strain>
    </source>
</reference>
<dbReference type="Gene3D" id="3.30.1220.10">
    <property type="entry name" value="CobW-like, C-terminal domain"/>
    <property type="match status" value="1"/>
</dbReference>
<keyword evidence="12" id="KW-1185">Reference proteome</keyword>
<feature type="domain" description="CobW C-terminal" evidence="8">
    <location>
        <begin position="272"/>
        <end position="367"/>
    </location>
</feature>
<evidence type="ECO:0000313" key="12">
    <source>
        <dbReference type="Proteomes" id="UP001245370"/>
    </source>
</evidence>
<dbReference type="EMBL" id="BSDO01000001">
    <property type="protein sequence ID" value="GLI20935.1"/>
    <property type="molecule type" value="Genomic_DNA"/>
</dbReference>
<dbReference type="GeneID" id="95761405"/>
<dbReference type="SMART" id="SM00833">
    <property type="entry name" value="CobW_C"/>
    <property type="match status" value="1"/>
</dbReference>
<dbReference type="PANTHER" id="PTHR13748">
    <property type="entry name" value="COBW-RELATED"/>
    <property type="match status" value="1"/>
</dbReference>
<gene>
    <name evidence="10" type="ORF">GGQ86_001124</name>
    <name evidence="9" type="ORF">XFLAVUS301_06090</name>
</gene>